<reference evidence="1 2" key="1">
    <citation type="submission" date="2024-01" db="EMBL/GenBank/DDBJ databases">
        <title>Genome assemblies of Stephania.</title>
        <authorList>
            <person name="Yang L."/>
        </authorList>
    </citation>
    <scope>NUCLEOTIDE SEQUENCE [LARGE SCALE GENOMIC DNA]</scope>
    <source>
        <strain evidence="1">JXDWG</strain>
        <tissue evidence="1">Leaf</tissue>
    </source>
</reference>
<proteinExistence type="predicted"/>
<evidence type="ECO:0000313" key="1">
    <source>
        <dbReference type="EMBL" id="KAK9111297.1"/>
    </source>
</evidence>
<sequence length="71" mass="7834">MDSSGEKWLRNGIDGQRCAEKGRQQVQIQHIFGGRGYGSYGGQKKGKLSLRKPTIKEVLQLAGMSQRGSLQ</sequence>
<comment type="caution">
    <text evidence="1">The sequence shown here is derived from an EMBL/GenBank/DDBJ whole genome shotgun (WGS) entry which is preliminary data.</text>
</comment>
<keyword evidence="2" id="KW-1185">Reference proteome</keyword>
<protein>
    <submittedName>
        <fullName evidence="1">Uncharacterized protein</fullName>
    </submittedName>
</protein>
<dbReference type="EMBL" id="JBBNAG010000008">
    <property type="protein sequence ID" value="KAK9111297.1"/>
    <property type="molecule type" value="Genomic_DNA"/>
</dbReference>
<dbReference type="AlphaFoldDB" id="A0AAP0I9X2"/>
<name>A0AAP0I9X2_9MAGN</name>
<evidence type="ECO:0000313" key="2">
    <source>
        <dbReference type="Proteomes" id="UP001419268"/>
    </source>
</evidence>
<dbReference type="Proteomes" id="UP001419268">
    <property type="component" value="Unassembled WGS sequence"/>
</dbReference>
<gene>
    <name evidence="1" type="ORF">Scep_018816</name>
</gene>
<organism evidence="1 2">
    <name type="scientific">Stephania cephalantha</name>
    <dbReference type="NCBI Taxonomy" id="152367"/>
    <lineage>
        <taxon>Eukaryota</taxon>
        <taxon>Viridiplantae</taxon>
        <taxon>Streptophyta</taxon>
        <taxon>Embryophyta</taxon>
        <taxon>Tracheophyta</taxon>
        <taxon>Spermatophyta</taxon>
        <taxon>Magnoliopsida</taxon>
        <taxon>Ranunculales</taxon>
        <taxon>Menispermaceae</taxon>
        <taxon>Menispermoideae</taxon>
        <taxon>Cissampelideae</taxon>
        <taxon>Stephania</taxon>
    </lineage>
</organism>
<accession>A0AAP0I9X2</accession>